<keyword evidence="2" id="KW-1185">Reference proteome</keyword>
<dbReference type="Proteomes" id="UP001148838">
    <property type="component" value="Unassembled WGS sequence"/>
</dbReference>
<proteinExistence type="predicted"/>
<organism evidence="1 2">
    <name type="scientific">Periplaneta americana</name>
    <name type="common">American cockroach</name>
    <name type="synonym">Blatta americana</name>
    <dbReference type="NCBI Taxonomy" id="6978"/>
    <lineage>
        <taxon>Eukaryota</taxon>
        <taxon>Metazoa</taxon>
        <taxon>Ecdysozoa</taxon>
        <taxon>Arthropoda</taxon>
        <taxon>Hexapoda</taxon>
        <taxon>Insecta</taxon>
        <taxon>Pterygota</taxon>
        <taxon>Neoptera</taxon>
        <taxon>Polyneoptera</taxon>
        <taxon>Dictyoptera</taxon>
        <taxon>Blattodea</taxon>
        <taxon>Blattoidea</taxon>
        <taxon>Blattidae</taxon>
        <taxon>Blattinae</taxon>
        <taxon>Periplaneta</taxon>
    </lineage>
</organism>
<comment type="caution">
    <text evidence="1">The sequence shown here is derived from an EMBL/GenBank/DDBJ whole genome shotgun (WGS) entry which is preliminary data.</text>
</comment>
<protein>
    <submittedName>
        <fullName evidence="1">Uncharacterized protein</fullName>
    </submittedName>
</protein>
<dbReference type="EMBL" id="JAJSOF020000023">
    <property type="protein sequence ID" value="KAJ4436165.1"/>
    <property type="molecule type" value="Genomic_DNA"/>
</dbReference>
<accession>A0ABQ8SPS7</accession>
<evidence type="ECO:0000313" key="2">
    <source>
        <dbReference type="Proteomes" id="UP001148838"/>
    </source>
</evidence>
<name>A0ABQ8SPS7_PERAM</name>
<gene>
    <name evidence="1" type="ORF">ANN_18795</name>
</gene>
<evidence type="ECO:0000313" key="1">
    <source>
        <dbReference type="EMBL" id="KAJ4436165.1"/>
    </source>
</evidence>
<reference evidence="1 2" key="1">
    <citation type="journal article" date="2022" name="Allergy">
        <title>Genome assembly and annotation of Periplaneta americana reveal a comprehensive cockroach allergen profile.</title>
        <authorList>
            <person name="Wang L."/>
            <person name="Xiong Q."/>
            <person name="Saelim N."/>
            <person name="Wang L."/>
            <person name="Nong W."/>
            <person name="Wan A.T."/>
            <person name="Shi M."/>
            <person name="Liu X."/>
            <person name="Cao Q."/>
            <person name="Hui J.H.L."/>
            <person name="Sookrung N."/>
            <person name="Leung T.F."/>
            <person name="Tungtrongchitr A."/>
            <person name="Tsui S.K.W."/>
        </authorList>
    </citation>
    <scope>NUCLEOTIDE SEQUENCE [LARGE SCALE GENOMIC DNA]</scope>
    <source>
        <strain evidence="1">PWHHKU_190912</strain>
    </source>
</reference>
<sequence length="215" mass="25022">MRRRQTDDSTCAKISFNIETSFVTGKREHISGTKSAQAVKRWFRSEAADFYDTTINAMFSQHYQLRFRKTVGYCAESAVSSVFVGPTHWEKKQNTSKEKVVGRVPERDWSAVDENSEGQAEKVFLSRLTTLEELKQSISDVIENILRNVLTNAVYTRSIEERLFLTEQHVRVVLDRSDIMSRPQYEVRIFENNSRRVTTPDAILRVREFSHISKY</sequence>